<evidence type="ECO:0000313" key="2">
    <source>
        <dbReference type="EMBL" id="QGZ65634.1"/>
    </source>
</evidence>
<keyword evidence="3" id="KW-1185">Reference proteome</keyword>
<evidence type="ECO:0000259" key="1">
    <source>
        <dbReference type="Pfam" id="PF20091"/>
    </source>
</evidence>
<name>A0A7Z2JJT6_9BURK</name>
<dbReference type="Pfam" id="PF20091">
    <property type="entry name" value="Abhydrolase_10"/>
    <property type="match status" value="1"/>
</dbReference>
<dbReference type="RefSeq" id="WP_158956271.1">
    <property type="nucleotide sequence ID" value="NZ_CP046915.1"/>
</dbReference>
<dbReference type="InterPro" id="IPR045394">
    <property type="entry name" value="Abhydrolase_dom"/>
</dbReference>
<dbReference type="AlphaFoldDB" id="A0A7Z2JJT6"/>
<dbReference type="Proteomes" id="UP000433577">
    <property type="component" value="Chromosome 3"/>
</dbReference>
<accession>A0A7Z2JJT6</accession>
<proteinExistence type="predicted"/>
<feature type="domain" description="Alpha/beta hydrolase" evidence="1">
    <location>
        <begin position="217"/>
        <end position="646"/>
    </location>
</feature>
<dbReference type="OrthoDB" id="222879at2"/>
<gene>
    <name evidence="2" type="ORF">FAZ98_28250</name>
</gene>
<organism evidence="2 3">
    <name type="scientific">Paraburkholderia acidisoli</name>
    <dbReference type="NCBI Taxonomy" id="2571748"/>
    <lineage>
        <taxon>Bacteria</taxon>
        <taxon>Pseudomonadati</taxon>
        <taxon>Pseudomonadota</taxon>
        <taxon>Betaproteobacteria</taxon>
        <taxon>Burkholderiales</taxon>
        <taxon>Burkholderiaceae</taxon>
        <taxon>Paraburkholderia</taxon>
    </lineage>
</organism>
<dbReference type="EMBL" id="CP046915">
    <property type="protein sequence ID" value="QGZ65634.1"/>
    <property type="molecule type" value="Genomic_DNA"/>
</dbReference>
<reference evidence="2 3" key="1">
    <citation type="submission" date="2019-12" db="EMBL/GenBank/DDBJ databases">
        <title>Paraburkholderia acidiphila 7Q-K02 sp. nov and Paraburkholderia acidisoli DHF22 sp. nov., two strains isolated from forest soil.</title>
        <authorList>
            <person name="Gao Z."/>
            <person name="Qiu L."/>
        </authorList>
    </citation>
    <scope>NUCLEOTIDE SEQUENCE [LARGE SCALE GENOMIC DNA]</scope>
    <source>
        <strain evidence="2 3">DHF22</strain>
    </source>
</reference>
<dbReference type="KEGG" id="pacs:FAZ98_28250"/>
<protein>
    <recommendedName>
        <fullName evidence="1">Alpha/beta hydrolase domain-containing protein</fullName>
    </recommendedName>
</protein>
<sequence>MTGITRFEVLSRQPVFDGMRFGENGAVGEYELLSGLAHGALDPAHALNREIALIEHAPRNAQGLVEYRVDFHIYKPVDLARGNDWLFYEYLNRGTQRGIVRINNAPVVALPTRADEIGNGFLMHEGYSIVWTAWQGNVEPGGGRMLAQFPVATRAGAPIVGKGWEEFVLDAPDSIRGAIVQELDAQRCVLTLSYPAADLDVSRARLSVRQHERDARLDATQAGFAWRYLDAQRIEIERLPACTLDRGAIVEFVYDARDPVVMGLGYASVRDVIAFLKHAKHDTHGTPNPLALADDKPPARALGFGLSQSGRVLRDFLWQGFNESLEGGRVFDAAVPIIAGSRKAWVNAPFSQPGRYSRQHEDHGFLGDQFPFAYATLHDPVSGKTDGVLARARASNTAPRLMHLDTDSEVWSARASLVVTDCEGKDLPADPDVRFYLATGVPHGDYPLPNAASTPVVRYATNPLTYGAPLRALFVAMRAWVDEGVEPPESRFPSHAEGTWWPLDRFVERFESATGLVGPRVLNALRLLDHSSVPPHEGAPYPVFVPAVDVDGNGIAGIRPPFVAAPLGTHAGWALRAPGYAEGALYSVYGSYVPFARAADAMLDGDRRAPFEQRYASPEAWRVALLAAAYELAAGRLMLASDVQQLEARLDRAADPFHIV</sequence>
<evidence type="ECO:0000313" key="3">
    <source>
        <dbReference type="Proteomes" id="UP000433577"/>
    </source>
</evidence>